<dbReference type="EMBL" id="DVMY01000070">
    <property type="protein sequence ID" value="HIU37470.1"/>
    <property type="molecule type" value="Genomic_DNA"/>
</dbReference>
<dbReference type="InterPro" id="IPR002933">
    <property type="entry name" value="Peptidase_M20"/>
</dbReference>
<evidence type="ECO:0000313" key="5">
    <source>
        <dbReference type="Proteomes" id="UP000824083"/>
    </source>
</evidence>
<dbReference type="Proteomes" id="UP000824083">
    <property type="component" value="Unassembled WGS sequence"/>
</dbReference>
<dbReference type="Gene3D" id="3.40.630.10">
    <property type="entry name" value="Zn peptidases"/>
    <property type="match status" value="1"/>
</dbReference>
<dbReference type="InterPro" id="IPR036264">
    <property type="entry name" value="Bact_exopeptidase_dim_dom"/>
</dbReference>
<reference evidence="4" key="2">
    <citation type="journal article" date="2021" name="PeerJ">
        <title>Extensive microbial diversity within the chicken gut microbiome revealed by metagenomics and culture.</title>
        <authorList>
            <person name="Gilroy R."/>
            <person name="Ravi A."/>
            <person name="Getino M."/>
            <person name="Pursley I."/>
            <person name="Horton D.L."/>
            <person name="Alikhan N.F."/>
            <person name="Baker D."/>
            <person name="Gharbi K."/>
            <person name="Hall N."/>
            <person name="Watson M."/>
            <person name="Adriaenssens E.M."/>
            <person name="Foster-Nyarko E."/>
            <person name="Jarju S."/>
            <person name="Secka A."/>
            <person name="Antonio M."/>
            <person name="Oren A."/>
            <person name="Chaudhuri R.R."/>
            <person name="La Ragione R."/>
            <person name="Hildebrand F."/>
            <person name="Pallen M.J."/>
        </authorList>
    </citation>
    <scope>NUCLEOTIDE SEQUENCE</scope>
    <source>
        <strain evidence="4">7463</strain>
    </source>
</reference>
<evidence type="ECO:0000313" key="4">
    <source>
        <dbReference type="EMBL" id="HIU37470.1"/>
    </source>
</evidence>
<dbReference type="PANTHER" id="PTHR43808:SF17">
    <property type="entry name" value="PEPTIDASE M20"/>
    <property type="match status" value="1"/>
</dbReference>
<protein>
    <submittedName>
        <fullName evidence="4">M20/M25/M40 family metallo-hydrolase</fullName>
    </submittedName>
</protein>
<dbReference type="InterPro" id="IPR050072">
    <property type="entry name" value="Peptidase_M20A"/>
</dbReference>
<dbReference type="SUPFAM" id="SSF55031">
    <property type="entry name" value="Bacterial exopeptidase dimerisation domain"/>
    <property type="match status" value="1"/>
</dbReference>
<dbReference type="SUPFAM" id="SSF53187">
    <property type="entry name" value="Zn-dependent exopeptidases"/>
    <property type="match status" value="1"/>
</dbReference>
<evidence type="ECO:0000256" key="1">
    <source>
        <dbReference type="ARBA" id="ARBA00022723"/>
    </source>
</evidence>
<dbReference type="InterPro" id="IPR011650">
    <property type="entry name" value="Peptidase_M20_dimer"/>
</dbReference>
<gene>
    <name evidence="4" type="ORF">IAC56_04280</name>
</gene>
<sequence length="421" mass="45486">MAKELPALSEAVLAQVQKVAKIEKVQKALDIAKRDVQRAMDEQVELCEIPAPTFMEEKRAQSVMERMKAYGLTDVKMDDIGNVIGVRKGTVEGGPILVLGAHMDSVFSIDTDVTVKKDGIRYSAPGIGDNCSGLRAILQVLRGLEEADIKTKGDIWFVGTVGEEGNGDIRGSKHLVKNNKIDGFIAVDSTDVGRVLYGATGSHRWRVSIDGLGGHSFAEYGKTPSAIHAMARAIQKFADLRPAADPKTTWTVGTIKGGTTVNSIAAHCEVEIDMRSFDNKCLLDLEAAILSKFDEAVAEENASWDITDPERILKLTKTAIGDRPAGTRPHDCPVLQVARSAQKVLGIELTQYARSSTDANAPMSMDIPSTCLCSGGHAENAHNVKEFFEMIDTHLGPQLITLAALSLVGVEDEEPLLPKKQ</sequence>
<proteinExistence type="predicted"/>
<feature type="domain" description="Peptidase M20 dimerisation" evidence="3">
    <location>
        <begin position="198"/>
        <end position="296"/>
    </location>
</feature>
<keyword evidence="2" id="KW-0378">Hydrolase</keyword>
<keyword evidence="1" id="KW-0479">Metal-binding</keyword>
<dbReference type="Gene3D" id="3.30.70.360">
    <property type="match status" value="1"/>
</dbReference>
<dbReference type="AlphaFoldDB" id="A0A9D1IID3"/>
<accession>A0A9D1IID3</accession>
<evidence type="ECO:0000256" key="2">
    <source>
        <dbReference type="ARBA" id="ARBA00022801"/>
    </source>
</evidence>
<organism evidence="4 5">
    <name type="scientific">Candidatus Aphodousia faecigallinarum</name>
    <dbReference type="NCBI Taxonomy" id="2840677"/>
    <lineage>
        <taxon>Bacteria</taxon>
        <taxon>Pseudomonadati</taxon>
        <taxon>Pseudomonadota</taxon>
        <taxon>Betaproteobacteria</taxon>
        <taxon>Burkholderiales</taxon>
        <taxon>Sutterellaceae</taxon>
        <taxon>Sutterellaceae incertae sedis</taxon>
        <taxon>Candidatus Aphodousia</taxon>
    </lineage>
</organism>
<dbReference type="GO" id="GO:0046872">
    <property type="term" value="F:metal ion binding"/>
    <property type="evidence" value="ECO:0007669"/>
    <property type="project" value="UniProtKB-KW"/>
</dbReference>
<dbReference type="PANTHER" id="PTHR43808">
    <property type="entry name" value="ACETYLORNITHINE DEACETYLASE"/>
    <property type="match status" value="1"/>
</dbReference>
<dbReference type="Pfam" id="PF01546">
    <property type="entry name" value="Peptidase_M20"/>
    <property type="match status" value="1"/>
</dbReference>
<dbReference type="GO" id="GO:0016787">
    <property type="term" value="F:hydrolase activity"/>
    <property type="evidence" value="ECO:0007669"/>
    <property type="project" value="UniProtKB-KW"/>
</dbReference>
<name>A0A9D1IID3_9BURK</name>
<evidence type="ECO:0000259" key="3">
    <source>
        <dbReference type="Pfam" id="PF07687"/>
    </source>
</evidence>
<dbReference type="Pfam" id="PF07687">
    <property type="entry name" value="M20_dimer"/>
    <property type="match status" value="1"/>
</dbReference>
<comment type="caution">
    <text evidence="4">The sequence shown here is derived from an EMBL/GenBank/DDBJ whole genome shotgun (WGS) entry which is preliminary data.</text>
</comment>
<reference evidence="4" key="1">
    <citation type="submission" date="2020-10" db="EMBL/GenBank/DDBJ databases">
        <authorList>
            <person name="Gilroy R."/>
        </authorList>
    </citation>
    <scope>NUCLEOTIDE SEQUENCE</scope>
    <source>
        <strain evidence="4">7463</strain>
    </source>
</reference>